<dbReference type="AlphaFoldDB" id="A0A818QKS0"/>
<gene>
    <name evidence="1" type="ORF">GRG538_LOCUS24423</name>
</gene>
<dbReference type="EMBL" id="CAJNYT010004139">
    <property type="protein sequence ID" value="CAF3636218.1"/>
    <property type="molecule type" value="Genomic_DNA"/>
</dbReference>
<evidence type="ECO:0000313" key="2">
    <source>
        <dbReference type="Proteomes" id="UP000663872"/>
    </source>
</evidence>
<dbReference type="InterPro" id="IPR009057">
    <property type="entry name" value="Homeodomain-like_sf"/>
</dbReference>
<dbReference type="InterPro" id="IPR036397">
    <property type="entry name" value="RNaseH_sf"/>
</dbReference>
<dbReference type="Gene3D" id="3.30.420.10">
    <property type="entry name" value="Ribonuclease H-like superfamily/Ribonuclease H"/>
    <property type="match status" value="1"/>
</dbReference>
<accession>A0A818QKS0</accession>
<evidence type="ECO:0000313" key="1">
    <source>
        <dbReference type="EMBL" id="CAF3636218.1"/>
    </source>
</evidence>
<comment type="caution">
    <text evidence="1">The sequence shown here is derived from an EMBL/GenBank/DDBJ whole genome shotgun (WGS) entry which is preliminary data.</text>
</comment>
<dbReference type="GO" id="GO:0003676">
    <property type="term" value="F:nucleic acid binding"/>
    <property type="evidence" value="ECO:0007669"/>
    <property type="project" value="InterPro"/>
</dbReference>
<name>A0A818QKS0_9BILA</name>
<dbReference type="PANTHER" id="PTHR46068:SF1">
    <property type="entry name" value="TRANSPOSASE IS30-LIKE HTH DOMAIN-CONTAINING PROTEIN"/>
    <property type="match status" value="1"/>
</dbReference>
<dbReference type="Proteomes" id="UP000663872">
    <property type="component" value="Unassembled WGS sequence"/>
</dbReference>
<dbReference type="SUPFAM" id="SSF46689">
    <property type="entry name" value="Homeodomain-like"/>
    <property type="match status" value="1"/>
</dbReference>
<protein>
    <submittedName>
        <fullName evidence="1">Uncharacterized protein</fullName>
    </submittedName>
</protein>
<sequence>MYTVCPYSIDRLIVHKYFQPGLTGGQFFRHVKQLGITRNGVYRTISRLRDTGSMQDRPRTGRPRTCIAKERIKRIREKIRRNPERFARKLAMEEDIDNRSMRRILQIDLGLKPYQKRKLDGLSTKQTVARLKRCKALLAQHGSDDIRKIVFSDEKLFVVQQKYKRQNDRIYALSIEDIPEMPNTSTLYSNNRWIFPQDSAPAHKAKSTQQWLVNNCPNSISSEEWPASSPNLNPLDYSIWGTLEAIVNAKPHHSLESLKRILVREWNRLPVDLVRAAIDTWRRRLALVVKRKGGRFERDTLVPKNSKDDGINQNIVYTSYYIADILHITRFLS</sequence>
<organism evidence="1 2">
    <name type="scientific">Rotaria socialis</name>
    <dbReference type="NCBI Taxonomy" id="392032"/>
    <lineage>
        <taxon>Eukaryota</taxon>
        <taxon>Metazoa</taxon>
        <taxon>Spiralia</taxon>
        <taxon>Gnathifera</taxon>
        <taxon>Rotifera</taxon>
        <taxon>Eurotatoria</taxon>
        <taxon>Bdelloidea</taxon>
        <taxon>Philodinida</taxon>
        <taxon>Philodinidae</taxon>
        <taxon>Rotaria</taxon>
    </lineage>
</organism>
<proteinExistence type="predicted"/>
<dbReference type="PANTHER" id="PTHR46068">
    <property type="entry name" value="PROTEIN CBG27172"/>
    <property type="match status" value="1"/>
</dbReference>
<reference evidence="1" key="1">
    <citation type="submission" date="2021-02" db="EMBL/GenBank/DDBJ databases">
        <authorList>
            <person name="Nowell W R."/>
        </authorList>
    </citation>
    <scope>NUCLEOTIDE SEQUENCE</scope>
</reference>